<gene>
    <name evidence="1" type="ORF">PQQ73_08465</name>
</gene>
<proteinExistence type="predicted"/>
<evidence type="ECO:0000313" key="2">
    <source>
        <dbReference type="Proteomes" id="UP001629392"/>
    </source>
</evidence>
<dbReference type="Proteomes" id="UP001629392">
    <property type="component" value="Unassembled WGS sequence"/>
</dbReference>
<accession>A0ABW9EBZ6</accession>
<comment type="caution">
    <text evidence="1">The sequence shown here is derived from an EMBL/GenBank/DDBJ whole genome shotgun (WGS) entry which is preliminary data.</text>
</comment>
<evidence type="ECO:0000313" key="1">
    <source>
        <dbReference type="EMBL" id="MFM0716357.1"/>
    </source>
</evidence>
<protein>
    <submittedName>
        <fullName evidence="1">Uncharacterized protein</fullName>
    </submittedName>
</protein>
<keyword evidence="2" id="KW-1185">Reference proteome</keyword>
<organism evidence="1 2">
    <name type="scientific">Paraburkholderia strydomiana</name>
    <dbReference type="NCBI Taxonomy" id="1245417"/>
    <lineage>
        <taxon>Bacteria</taxon>
        <taxon>Pseudomonadati</taxon>
        <taxon>Pseudomonadota</taxon>
        <taxon>Betaproteobacteria</taxon>
        <taxon>Burkholderiales</taxon>
        <taxon>Burkholderiaceae</taxon>
        <taxon>Paraburkholderia</taxon>
    </lineage>
</organism>
<sequence length="494" mass="55966">MMKSGYTDEEYRQVRENLAAIMSVKEDESSMLLHDGHMHEVSPMSDLFKRMSGILAHKWMAPVLAKIPEQAWGVGETGERHVIPDDVASMRFLSPEITVKYQKTAAKLVAARKVLMEGLCERDGPYREMTAWTEPEGFTIRNMRHLPLIADIAFSETLVRLEDVLNHEMHICDARWRQAMRWPQNQATPGAVTRESSRQALEFLKEQIDVWCRKDGPDGKLPDSLRARVAANLSANRAILELCAKDARGKEAAQVTIPFFGKLNECGIVKVAEEVLVCDDRREKWTGLPELLARWFGHKGLLREKDEYFARVMTPSQIETAVRWSEHIQKRYLADRGSAWGPEKAAEAHGNAHNLFIFAMATVSTFYVKGNWGGKAAFRPVQTLNEFPNRSSSRYSSFPASGVAKGDKLLLPRIHTEELIKQVYGQIYYANTGFNVLAGGVRDYAESRGNLRAHLQQLHEFAVRNRGAQELLNLHTHLAAYVNDKYRTGEMVEA</sequence>
<dbReference type="EMBL" id="JAQQCL010000005">
    <property type="protein sequence ID" value="MFM0716357.1"/>
    <property type="molecule type" value="Genomic_DNA"/>
</dbReference>
<dbReference type="RefSeq" id="WP_408152708.1">
    <property type="nucleotide sequence ID" value="NZ_JAQQCL010000005.1"/>
</dbReference>
<name>A0ABW9EBZ6_9BURK</name>
<reference evidence="1 2" key="1">
    <citation type="journal article" date="2024" name="Chem. Sci.">
        <title>Discovery of megapolipeptins by genome mining of a Burkholderiales bacteria collection.</title>
        <authorList>
            <person name="Paulo B.S."/>
            <person name="Recchia M.J.J."/>
            <person name="Lee S."/>
            <person name="Fergusson C.H."/>
            <person name="Romanowski S.B."/>
            <person name="Hernandez A."/>
            <person name="Krull N."/>
            <person name="Liu D.Y."/>
            <person name="Cavanagh H."/>
            <person name="Bos A."/>
            <person name="Gray C.A."/>
            <person name="Murphy B.T."/>
            <person name="Linington R.G."/>
            <person name="Eustaquio A.S."/>
        </authorList>
    </citation>
    <scope>NUCLEOTIDE SEQUENCE [LARGE SCALE GENOMIC DNA]</scope>
    <source>
        <strain evidence="1 2">RL17-350-BIC-E</strain>
    </source>
</reference>